<evidence type="ECO:0000313" key="2">
    <source>
        <dbReference type="EMBL" id="KTQ95628.1"/>
    </source>
</evidence>
<dbReference type="STRING" id="401562.NS365_20130"/>
<dbReference type="Proteomes" id="UP000078272">
    <property type="component" value="Unassembled WGS sequence"/>
</dbReference>
<dbReference type="Gene3D" id="2.60.120.10">
    <property type="entry name" value="Jelly Rolls"/>
    <property type="match status" value="1"/>
</dbReference>
<dbReference type="AlphaFoldDB" id="A0A175R980"/>
<dbReference type="EMBL" id="LDPZ01000021">
    <property type="protein sequence ID" value="KTQ95628.1"/>
    <property type="molecule type" value="Genomic_DNA"/>
</dbReference>
<dbReference type="SUPFAM" id="SSF51182">
    <property type="entry name" value="RmlC-like cupins"/>
    <property type="match status" value="1"/>
</dbReference>
<accession>A0A175R980</accession>
<dbReference type="OrthoDB" id="8366534at2"/>
<dbReference type="InterPro" id="IPR008579">
    <property type="entry name" value="UGlyAH_Cupin_dom"/>
</dbReference>
<dbReference type="Pfam" id="PF05899">
    <property type="entry name" value="Cupin_3"/>
    <property type="match status" value="1"/>
</dbReference>
<comment type="caution">
    <text evidence="2">The sequence shown here is derived from an EMBL/GenBank/DDBJ whole genome shotgun (WGS) entry which is preliminary data.</text>
</comment>
<organism evidence="2 3">
    <name type="scientific">Aureimonas ureilytica</name>
    <dbReference type="NCBI Taxonomy" id="401562"/>
    <lineage>
        <taxon>Bacteria</taxon>
        <taxon>Pseudomonadati</taxon>
        <taxon>Pseudomonadota</taxon>
        <taxon>Alphaproteobacteria</taxon>
        <taxon>Hyphomicrobiales</taxon>
        <taxon>Aurantimonadaceae</taxon>
        <taxon>Aureimonas</taxon>
    </lineage>
</organism>
<sequence>MTMPIFNIADDIDLTPAMPAQGREGGSYRRQIWQDSTENGTIVAVWKAEPGIYNYPGRDLEETFVVVEGEAIYSQADETPVTIGPGTIVSIARGVPSRLEILSPFRKLATVIPKP</sequence>
<feature type="domain" description="(S)-ureidoglycine aminohydrolase cupin" evidence="1">
    <location>
        <begin position="44"/>
        <end position="107"/>
    </location>
</feature>
<dbReference type="InterPro" id="IPR011051">
    <property type="entry name" value="RmlC_Cupin_sf"/>
</dbReference>
<reference evidence="2 3" key="1">
    <citation type="journal article" date="2016" name="Front. Microbiol.">
        <title>Genomic Resource of Rice Seed Associated Bacteria.</title>
        <authorList>
            <person name="Midha S."/>
            <person name="Bansal K."/>
            <person name="Sharma S."/>
            <person name="Kumar N."/>
            <person name="Patil P.P."/>
            <person name="Chaudhry V."/>
            <person name="Patil P.B."/>
        </authorList>
    </citation>
    <scope>NUCLEOTIDE SEQUENCE [LARGE SCALE GENOMIC DNA]</scope>
    <source>
        <strain evidence="2 3">NS226</strain>
    </source>
</reference>
<dbReference type="PATRIC" id="fig|401562.3.peg.1665"/>
<evidence type="ECO:0000313" key="3">
    <source>
        <dbReference type="Proteomes" id="UP000078272"/>
    </source>
</evidence>
<protein>
    <recommendedName>
        <fullName evidence="1">(S)-ureidoglycine aminohydrolase cupin domain-containing protein</fullName>
    </recommendedName>
</protein>
<name>A0A175R980_9HYPH</name>
<gene>
    <name evidence="2" type="ORF">NS226_10825</name>
</gene>
<proteinExistence type="predicted"/>
<dbReference type="RefSeq" id="WP_058635013.1">
    <property type="nucleotide sequence ID" value="NZ_LDPZ01000021.1"/>
</dbReference>
<dbReference type="InterPro" id="IPR014710">
    <property type="entry name" value="RmlC-like_jellyroll"/>
</dbReference>
<evidence type="ECO:0000259" key="1">
    <source>
        <dbReference type="Pfam" id="PF05899"/>
    </source>
</evidence>